<dbReference type="Proteomes" id="UP001177744">
    <property type="component" value="Unassembled WGS sequence"/>
</dbReference>
<keyword evidence="3" id="KW-0812">Transmembrane</keyword>
<comment type="subcellular location">
    <subcellularLocation>
        <location evidence="1">Mitochondrion outer membrane</location>
    </subcellularLocation>
</comment>
<keyword evidence="9" id="KW-1185">Reference proteome</keyword>
<gene>
    <name evidence="8" type="ORF">QTO34_018439</name>
</gene>
<keyword evidence="4" id="KW-1000">Mitochondrion outer membrane</keyword>
<name>A0AA40HYU0_CNENI</name>
<organism evidence="8 9">
    <name type="scientific">Cnephaeus nilssonii</name>
    <name type="common">Northern bat</name>
    <name type="synonym">Eptesicus nilssonii</name>
    <dbReference type="NCBI Taxonomy" id="3371016"/>
    <lineage>
        <taxon>Eukaryota</taxon>
        <taxon>Metazoa</taxon>
        <taxon>Chordata</taxon>
        <taxon>Craniata</taxon>
        <taxon>Vertebrata</taxon>
        <taxon>Euteleostomi</taxon>
        <taxon>Mammalia</taxon>
        <taxon>Eutheria</taxon>
        <taxon>Laurasiatheria</taxon>
        <taxon>Chiroptera</taxon>
        <taxon>Yangochiroptera</taxon>
        <taxon>Vespertilionidae</taxon>
        <taxon>Cnephaeus</taxon>
    </lineage>
</organism>
<evidence type="ECO:0000256" key="3">
    <source>
        <dbReference type="ARBA" id="ARBA00022692"/>
    </source>
</evidence>
<evidence type="ECO:0000256" key="5">
    <source>
        <dbReference type="ARBA" id="ARBA00022989"/>
    </source>
</evidence>
<keyword evidence="7" id="KW-0472">Membrane</keyword>
<dbReference type="GO" id="GO:0008053">
    <property type="term" value="P:mitochondrial fusion"/>
    <property type="evidence" value="ECO:0007669"/>
    <property type="project" value="InterPro"/>
</dbReference>
<dbReference type="PANTHER" id="PTHR21508">
    <property type="entry name" value="MITOGUARDIN"/>
    <property type="match status" value="1"/>
</dbReference>
<dbReference type="InterPro" id="IPR019392">
    <property type="entry name" value="Miga"/>
</dbReference>
<evidence type="ECO:0000313" key="8">
    <source>
        <dbReference type="EMBL" id="KAK1339879.1"/>
    </source>
</evidence>
<proteinExistence type="inferred from homology"/>
<dbReference type="GO" id="GO:0005741">
    <property type="term" value="C:mitochondrial outer membrane"/>
    <property type="evidence" value="ECO:0007669"/>
    <property type="project" value="UniProtKB-SubCell"/>
</dbReference>
<dbReference type="EMBL" id="JAULJE010000008">
    <property type="protein sequence ID" value="KAK1339879.1"/>
    <property type="molecule type" value="Genomic_DNA"/>
</dbReference>
<evidence type="ECO:0000256" key="4">
    <source>
        <dbReference type="ARBA" id="ARBA00022787"/>
    </source>
</evidence>
<dbReference type="AlphaFoldDB" id="A0AA40HYU0"/>
<sequence>MVHNQVLFFLKDIFDFEKVRYSSIETLAEDLMQLLIRRTELLMAYLGADALRHTSSCISNH</sequence>
<feature type="non-terminal residue" evidence="8">
    <location>
        <position position="61"/>
    </location>
</feature>
<evidence type="ECO:0000256" key="7">
    <source>
        <dbReference type="ARBA" id="ARBA00023136"/>
    </source>
</evidence>
<evidence type="ECO:0000256" key="2">
    <source>
        <dbReference type="ARBA" id="ARBA00008969"/>
    </source>
</evidence>
<dbReference type="PANTHER" id="PTHR21508:SF3">
    <property type="entry name" value="MITOGUARDIN 1"/>
    <property type="match status" value="1"/>
</dbReference>
<keyword evidence="5" id="KW-1133">Transmembrane helix</keyword>
<keyword evidence="6" id="KW-0496">Mitochondrion</keyword>
<evidence type="ECO:0000256" key="1">
    <source>
        <dbReference type="ARBA" id="ARBA00004294"/>
    </source>
</evidence>
<reference evidence="8" key="1">
    <citation type="submission" date="2023-06" db="EMBL/GenBank/DDBJ databases">
        <title>Reference genome for the Northern bat (Eptesicus nilssonii), a most northern bat species.</title>
        <authorList>
            <person name="Laine V.N."/>
            <person name="Pulliainen A.T."/>
            <person name="Lilley T.M."/>
        </authorList>
    </citation>
    <scope>NUCLEOTIDE SEQUENCE</scope>
    <source>
        <strain evidence="8">BLF_Eptnil</strain>
        <tissue evidence="8">Kidney</tissue>
    </source>
</reference>
<evidence type="ECO:0000256" key="6">
    <source>
        <dbReference type="ARBA" id="ARBA00023128"/>
    </source>
</evidence>
<dbReference type="Pfam" id="PF10265">
    <property type="entry name" value="Miga"/>
    <property type="match status" value="1"/>
</dbReference>
<comment type="similarity">
    <text evidence="2">Belongs to the mitoguardin family.</text>
</comment>
<accession>A0AA40HYU0</accession>
<comment type="caution">
    <text evidence="8">The sequence shown here is derived from an EMBL/GenBank/DDBJ whole genome shotgun (WGS) entry which is preliminary data.</text>
</comment>
<evidence type="ECO:0000313" key="9">
    <source>
        <dbReference type="Proteomes" id="UP001177744"/>
    </source>
</evidence>
<protein>
    <submittedName>
        <fullName evidence="8">Uncharacterized protein</fullName>
    </submittedName>
</protein>